<protein>
    <recommendedName>
        <fullName evidence="4">Tetratricopeptide repeat protein</fullName>
    </recommendedName>
</protein>
<evidence type="ECO:0000256" key="1">
    <source>
        <dbReference type="SAM" id="MobiDB-lite"/>
    </source>
</evidence>
<sequence length="601" mass="66485">MNRAFPRRAAHPVTGPADRPSMRNRVATVVILAFLVSPSAGGGPPLSEAFSAEPRRGDLVFADATEAGRLFRALDYERAATIYESVVEENPDVGLYREALAHCDLAMGRYDRAAAGFERCIELGYRITDSMYNLACTQARAGDREKALEWLTTAYRGGYIDDEQVRQDRDLDPLRSDPRFRELTGVPAPNVTDRTERWKADLRYLQRRLEEVHYDLYAAVSAETLRQGFAEIERSIPQRSDSELRYDVQKVLATIGDGHTGIVPSRFRQMHRHGAVDASCRTFPIDPWIFGDELRIRAASADLPALIGARILQVGDRDVTDVLAALATVASHDNRWGQQWIEMEYLRDPEAVAALGLSADADRMDLTVEDADGRTRLVPVAAVPCDPAPSLVTAYERDGRDAPRYLRDRDRPIAFETMSDPNLVWVQFNAVLDAPAAPIAHVTEQIFAARSEAEAQYLVVDLRNNHGGSGHLALPLLHRIIGSDAINRRGHLFVITSRETFSAAMAFAAMLDRHTQALFVGEPTGSRPNFVGESSVFTLPYSQIPVSCSSRFHQNGDPVDFRTCLAPDLPAPVTFADYREGRDPASEAILGMIRGESGNAP</sequence>
<dbReference type="SUPFAM" id="SSF52096">
    <property type="entry name" value="ClpP/crotonase"/>
    <property type="match status" value="1"/>
</dbReference>
<dbReference type="Pfam" id="PF13174">
    <property type="entry name" value="TPR_6"/>
    <property type="match status" value="1"/>
</dbReference>
<organism evidence="2 3">
    <name type="scientific">Eiseniibacteriota bacterium</name>
    <dbReference type="NCBI Taxonomy" id="2212470"/>
    <lineage>
        <taxon>Bacteria</taxon>
        <taxon>Candidatus Eiseniibacteriota</taxon>
    </lineage>
</organism>
<reference evidence="2" key="1">
    <citation type="submission" date="2020-04" db="EMBL/GenBank/DDBJ databases">
        <authorList>
            <person name="Zhang T."/>
        </authorList>
    </citation>
    <scope>NUCLEOTIDE SEQUENCE</scope>
    <source>
        <strain evidence="2">HKST-UBA01</strain>
    </source>
</reference>
<dbReference type="InterPro" id="IPR029045">
    <property type="entry name" value="ClpP/crotonase-like_dom_sf"/>
</dbReference>
<feature type="region of interest" description="Disordered" evidence="1">
    <location>
        <begin position="1"/>
        <end position="20"/>
    </location>
</feature>
<dbReference type="InterPro" id="IPR019734">
    <property type="entry name" value="TPR_rpt"/>
</dbReference>
<feature type="compositionally biased region" description="Basic residues" evidence="1">
    <location>
        <begin position="1"/>
        <end position="10"/>
    </location>
</feature>
<dbReference type="EMBL" id="JAGQHR010000041">
    <property type="protein sequence ID" value="MCA9726540.1"/>
    <property type="molecule type" value="Genomic_DNA"/>
</dbReference>
<dbReference type="Gene3D" id="1.25.40.10">
    <property type="entry name" value="Tetratricopeptide repeat domain"/>
    <property type="match status" value="1"/>
</dbReference>
<dbReference type="InterPro" id="IPR011990">
    <property type="entry name" value="TPR-like_helical_dom_sf"/>
</dbReference>
<evidence type="ECO:0008006" key="4">
    <source>
        <dbReference type="Google" id="ProtNLM"/>
    </source>
</evidence>
<dbReference type="Proteomes" id="UP000697710">
    <property type="component" value="Unassembled WGS sequence"/>
</dbReference>
<evidence type="ECO:0000313" key="3">
    <source>
        <dbReference type="Proteomes" id="UP000697710"/>
    </source>
</evidence>
<dbReference type="NCBIfam" id="NF047558">
    <property type="entry name" value="TPR_END_plus"/>
    <property type="match status" value="1"/>
</dbReference>
<evidence type="ECO:0000313" key="2">
    <source>
        <dbReference type="EMBL" id="MCA9726540.1"/>
    </source>
</evidence>
<dbReference type="AlphaFoldDB" id="A0A956LVL7"/>
<reference evidence="2" key="2">
    <citation type="journal article" date="2021" name="Microbiome">
        <title>Successional dynamics and alternative stable states in a saline activated sludge microbial community over 9 years.</title>
        <authorList>
            <person name="Wang Y."/>
            <person name="Ye J."/>
            <person name="Ju F."/>
            <person name="Liu L."/>
            <person name="Boyd J.A."/>
            <person name="Deng Y."/>
            <person name="Parks D.H."/>
            <person name="Jiang X."/>
            <person name="Yin X."/>
            <person name="Woodcroft B.J."/>
            <person name="Tyson G.W."/>
            <person name="Hugenholtz P."/>
            <person name="Polz M.F."/>
            <person name="Zhang T."/>
        </authorList>
    </citation>
    <scope>NUCLEOTIDE SEQUENCE</scope>
    <source>
        <strain evidence="2">HKST-UBA01</strain>
    </source>
</reference>
<dbReference type="Gene3D" id="3.90.226.10">
    <property type="entry name" value="2-enoyl-CoA Hydratase, Chain A, domain 1"/>
    <property type="match status" value="1"/>
</dbReference>
<comment type="caution">
    <text evidence="2">The sequence shown here is derived from an EMBL/GenBank/DDBJ whole genome shotgun (WGS) entry which is preliminary data.</text>
</comment>
<name>A0A956LVL7_UNCEI</name>
<dbReference type="SUPFAM" id="SSF48452">
    <property type="entry name" value="TPR-like"/>
    <property type="match status" value="1"/>
</dbReference>
<proteinExistence type="predicted"/>
<accession>A0A956LVL7</accession>
<gene>
    <name evidence="2" type="ORF">KC729_02590</name>
</gene>